<dbReference type="OMA" id="FINPRTH"/>
<feature type="region of interest" description="Disordered" evidence="1">
    <location>
        <begin position="1"/>
        <end position="51"/>
    </location>
</feature>
<dbReference type="AlphaFoldDB" id="A0A284RE37"/>
<evidence type="ECO:0000313" key="2">
    <source>
        <dbReference type="EMBL" id="SJL07030.1"/>
    </source>
</evidence>
<feature type="compositionally biased region" description="Polar residues" evidence="1">
    <location>
        <begin position="1"/>
        <end position="15"/>
    </location>
</feature>
<dbReference type="Pfam" id="PF18759">
    <property type="entry name" value="Plavaka"/>
    <property type="match status" value="1"/>
</dbReference>
<protein>
    <submittedName>
        <fullName evidence="2">Uncharacterized protein</fullName>
    </submittedName>
</protein>
<evidence type="ECO:0000313" key="3">
    <source>
        <dbReference type="Proteomes" id="UP000219338"/>
    </source>
</evidence>
<accession>A0A284RE37</accession>
<organism evidence="2 3">
    <name type="scientific">Armillaria ostoyae</name>
    <name type="common">Armillaria root rot fungus</name>
    <dbReference type="NCBI Taxonomy" id="47428"/>
    <lineage>
        <taxon>Eukaryota</taxon>
        <taxon>Fungi</taxon>
        <taxon>Dikarya</taxon>
        <taxon>Basidiomycota</taxon>
        <taxon>Agaricomycotina</taxon>
        <taxon>Agaricomycetes</taxon>
        <taxon>Agaricomycetidae</taxon>
        <taxon>Agaricales</taxon>
        <taxon>Marasmiineae</taxon>
        <taxon>Physalacriaceae</taxon>
        <taxon>Armillaria</taxon>
    </lineage>
</organism>
<dbReference type="Proteomes" id="UP000219338">
    <property type="component" value="Unassembled WGS sequence"/>
</dbReference>
<name>A0A284RE37_ARMOS</name>
<feature type="compositionally biased region" description="Pro residues" evidence="1">
    <location>
        <begin position="75"/>
        <end position="84"/>
    </location>
</feature>
<keyword evidence="3" id="KW-1185">Reference proteome</keyword>
<dbReference type="InterPro" id="IPR041078">
    <property type="entry name" value="Plavaka"/>
</dbReference>
<evidence type="ECO:0000256" key="1">
    <source>
        <dbReference type="SAM" id="MobiDB-lite"/>
    </source>
</evidence>
<gene>
    <name evidence="2" type="ORF">ARMOST_10373</name>
</gene>
<reference evidence="3" key="1">
    <citation type="journal article" date="2017" name="Nat. Ecol. Evol.">
        <title>Genome expansion and lineage-specific genetic innovations in the forest pathogenic fungi Armillaria.</title>
        <authorList>
            <person name="Sipos G."/>
            <person name="Prasanna A.N."/>
            <person name="Walter M.C."/>
            <person name="O'Connor E."/>
            <person name="Balint B."/>
            <person name="Krizsan K."/>
            <person name="Kiss B."/>
            <person name="Hess J."/>
            <person name="Varga T."/>
            <person name="Slot J."/>
            <person name="Riley R."/>
            <person name="Boka B."/>
            <person name="Rigling D."/>
            <person name="Barry K."/>
            <person name="Lee J."/>
            <person name="Mihaltcheva S."/>
            <person name="LaButti K."/>
            <person name="Lipzen A."/>
            <person name="Waldron R."/>
            <person name="Moloney N.M."/>
            <person name="Sperisen C."/>
            <person name="Kredics L."/>
            <person name="Vagvoelgyi C."/>
            <person name="Patrignani A."/>
            <person name="Fitzpatrick D."/>
            <person name="Nagy I."/>
            <person name="Doyle S."/>
            <person name="Anderson J.B."/>
            <person name="Grigoriev I.V."/>
            <person name="Gueldener U."/>
            <person name="Muensterkoetter M."/>
            <person name="Nagy L.G."/>
        </authorList>
    </citation>
    <scope>NUCLEOTIDE SEQUENCE [LARGE SCALE GENOMIC DNA]</scope>
    <source>
        <strain evidence="3">C18/9</strain>
    </source>
</reference>
<proteinExistence type="predicted"/>
<feature type="region of interest" description="Disordered" evidence="1">
    <location>
        <begin position="73"/>
        <end position="100"/>
    </location>
</feature>
<dbReference type="OrthoDB" id="3208495at2759"/>
<sequence>MSDNQLFASSDSPTAGPSHHVSMPYEAPRSPSPHPVSASPQGHPKRNIILPKRLCDLLPSKPTRFRLFASLEQKPLPPSTPPQCSPSKSPSPLLSPPQEPVYLKTTPNEIGLYQCYKECPTVDPTVGTGLNEVSDAPTFTSNAERLMNEPTKSTNPFYPFMNATIFQLFAWFYQSTSKSLSDVTSLVRTVMRAPDFNPDHLADNFDAAKEIKVLDAVGEQPNLPFSSSDGWNETSVTIRLPQTGIENTSEESAPEFKVTGIYHWNLLDVIVSAFQSTAFLDFHLKGFKEMWNPGNDQLPERVYGEVYTLDIYLAMEDEVRLTPDPNGLETVIAPCMLYSDSTHLTNFGTATLWPIYLLFGLLLKYVRAQPTAGALHHLMYMPSIPDKIQDAYLKYFEKPASPAILMFLKQELVHAIWAKLLSPEFMDAYVNGIVIFCADNIYWHIFPQFFVYSANYPEKVLLASIKSMAKFLCPHCLATKEQAQEMGTVNDMKRRIKKARVDTERWQSLIEKVRR</sequence>
<dbReference type="STRING" id="47428.A0A284RE37"/>
<dbReference type="EMBL" id="FUEG01000007">
    <property type="protein sequence ID" value="SJL07030.1"/>
    <property type="molecule type" value="Genomic_DNA"/>
</dbReference>